<dbReference type="Gene3D" id="3.30.70.100">
    <property type="match status" value="1"/>
</dbReference>
<gene>
    <name evidence="2" type="ORF">M3P21_19450</name>
</gene>
<accession>A0ABT0Q9Y2</accession>
<proteinExistence type="predicted"/>
<name>A0ABT0Q9Y2_9RHOB</name>
<evidence type="ECO:0000259" key="1">
    <source>
        <dbReference type="Pfam" id="PF03992"/>
    </source>
</evidence>
<dbReference type="EMBL" id="JAMFMB010000035">
    <property type="protein sequence ID" value="MCL6285709.1"/>
    <property type="molecule type" value="Genomic_DNA"/>
</dbReference>
<reference evidence="2" key="1">
    <citation type="submission" date="2022-05" db="EMBL/GenBank/DDBJ databases">
        <authorList>
            <person name="Park J.-S."/>
        </authorList>
    </citation>
    <scope>NUCLEOTIDE SEQUENCE</scope>
    <source>
        <strain evidence="2">2012CJ41-6</strain>
    </source>
</reference>
<sequence>MSAPHIVTVIGYFSIPSENAAAFRENCAAMVALRDKEPGHLATAYGFGPDGTAVSREDYDSAEAVQRHMQLGSHIFESTQALVQITGVELHGPAEEIDRLRDLFDAMSPRYFVTEYGFRR</sequence>
<feature type="domain" description="ABM" evidence="1">
    <location>
        <begin position="7"/>
        <end position="71"/>
    </location>
</feature>
<comment type="caution">
    <text evidence="2">The sequence shown here is derived from an EMBL/GenBank/DDBJ whole genome shotgun (WGS) entry which is preliminary data.</text>
</comment>
<keyword evidence="2" id="KW-0560">Oxidoreductase</keyword>
<protein>
    <submittedName>
        <fullName evidence="2">Antibiotic biosynthesis monooxygenase</fullName>
    </submittedName>
</protein>
<dbReference type="GO" id="GO:0004497">
    <property type="term" value="F:monooxygenase activity"/>
    <property type="evidence" value="ECO:0007669"/>
    <property type="project" value="UniProtKB-KW"/>
</dbReference>
<dbReference type="InterPro" id="IPR007138">
    <property type="entry name" value="ABM_dom"/>
</dbReference>
<dbReference type="InterPro" id="IPR011008">
    <property type="entry name" value="Dimeric_a/b-barrel"/>
</dbReference>
<organism evidence="2 3">
    <name type="scientific">Ruegeria spongiae</name>
    <dbReference type="NCBI Taxonomy" id="2942209"/>
    <lineage>
        <taxon>Bacteria</taxon>
        <taxon>Pseudomonadati</taxon>
        <taxon>Pseudomonadota</taxon>
        <taxon>Alphaproteobacteria</taxon>
        <taxon>Rhodobacterales</taxon>
        <taxon>Roseobacteraceae</taxon>
        <taxon>Ruegeria</taxon>
    </lineage>
</organism>
<dbReference type="Proteomes" id="UP001203880">
    <property type="component" value="Unassembled WGS sequence"/>
</dbReference>
<evidence type="ECO:0000313" key="2">
    <source>
        <dbReference type="EMBL" id="MCL6285709.1"/>
    </source>
</evidence>
<evidence type="ECO:0000313" key="3">
    <source>
        <dbReference type="Proteomes" id="UP001203880"/>
    </source>
</evidence>
<dbReference type="RefSeq" id="WP_249712764.1">
    <property type="nucleotide sequence ID" value="NZ_JAMFMB010000035.1"/>
</dbReference>
<keyword evidence="3" id="KW-1185">Reference proteome</keyword>
<keyword evidence="2" id="KW-0503">Monooxygenase</keyword>
<dbReference type="SUPFAM" id="SSF54909">
    <property type="entry name" value="Dimeric alpha+beta barrel"/>
    <property type="match status" value="1"/>
</dbReference>
<dbReference type="Pfam" id="PF03992">
    <property type="entry name" value="ABM"/>
    <property type="match status" value="1"/>
</dbReference>